<dbReference type="AlphaFoldDB" id="A0A4R1QB01"/>
<organism evidence="2 3">
    <name type="scientific">Thermolongibacillus altinsuensis</name>
    <dbReference type="NCBI Taxonomy" id="575256"/>
    <lineage>
        <taxon>Bacteria</taxon>
        <taxon>Bacillati</taxon>
        <taxon>Bacillota</taxon>
        <taxon>Bacilli</taxon>
        <taxon>Bacillales</taxon>
        <taxon>Anoxybacillaceae</taxon>
        <taxon>Thermolongibacillus</taxon>
    </lineage>
</organism>
<gene>
    <name evidence="2" type="ORF">EDD69_12612</name>
</gene>
<accession>A0A4R1QB01</accession>
<evidence type="ECO:0000313" key="3">
    <source>
        <dbReference type="Proteomes" id="UP000295658"/>
    </source>
</evidence>
<dbReference type="EMBL" id="SLUL01000026">
    <property type="protein sequence ID" value="TCL43842.1"/>
    <property type="molecule type" value="Genomic_DNA"/>
</dbReference>
<feature type="transmembrane region" description="Helical" evidence="1">
    <location>
        <begin position="36"/>
        <end position="58"/>
    </location>
</feature>
<proteinExistence type="predicted"/>
<reference evidence="2 3" key="1">
    <citation type="submission" date="2019-03" db="EMBL/GenBank/DDBJ databases">
        <title>Genomic Encyclopedia of Type Strains, Phase IV (KMG-IV): sequencing the most valuable type-strain genomes for metagenomic binning, comparative biology and taxonomic classification.</title>
        <authorList>
            <person name="Goeker M."/>
        </authorList>
    </citation>
    <scope>NUCLEOTIDE SEQUENCE [LARGE SCALE GENOMIC DNA]</scope>
    <source>
        <strain evidence="2 3">DSM 24979</strain>
    </source>
</reference>
<keyword evidence="3" id="KW-1185">Reference proteome</keyword>
<dbReference type="Pfam" id="PF14146">
    <property type="entry name" value="DUF4305"/>
    <property type="match status" value="1"/>
</dbReference>
<feature type="transmembrane region" description="Helical" evidence="1">
    <location>
        <begin position="7"/>
        <end position="24"/>
    </location>
</feature>
<evidence type="ECO:0000256" key="1">
    <source>
        <dbReference type="SAM" id="Phobius"/>
    </source>
</evidence>
<keyword evidence="1" id="KW-0812">Transmembrane</keyword>
<dbReference type="InterPro" id="IPR025426">
    <property type="entry name" value="DUF4305"/>
</dbReference>
<evidence type="ECO:0000313" key="2">
    <source>
        <dbReference type="EMBL" id="TCL43842.1"/>
    </source>
</evidence>
<dbReference type="Proteomes" id="UP000295658">
    <property type="component" value="Unassembled WGS sequence"/>
</dbReference>
<keyword evidence="1" id="KW-0472">Membrane</keyword>
<comment type="caution">
    <text evidence="2">The sequence shown here is derived from an EMBL/GenBank/DDBJ whole genome shotgun (WGS) entry which is preliminary data.</text>
</comment>
<sequence length="66" mass="7660">MRTTSLRTSMFYFIMGTLFTYLAIESAREEMWSFPTVLLMIIATLDFGAALRILALNFTNKKTSRR</sequence>
<keyword evidence="1" id="KW-1133">Transmembrane helix</keyword>
<name>A0A4R1QB01_9BACL</name>
<dbReference type="RefSeq" id="WP_132949655.1">
    <property type="nucleotide sequence ID" value="NZ_SLUL01000026.1"/>
</dbReference>
<protein>
    <submittedName>
        <fullName evidence="2">Uncharacterized protein DUF4305</fullName>
    </submittedName>
</protein>
<dbReference type="OrthoDB" id="2355666at2"/>